<evidence type="ECO:0000259" key="1">
    <source>
        <dbReference type="Pfam" id="PF00144"/>
    </source>
</evidence>
<name>A0AAE8SXD5_9PEZI</name>
<dbReference type="Proteomes" id="UP001187682">
    <property type="component" value="Unassembled WGS sequence"/>
</dbReference>
<dbReference type="Gene3D" id="3.40.710.10">
    <property type="entry name" value="DD-peptidase/beta-lactamase superfamily"/>
    <property type="match status" value="1"/>
</dbReference>
<keyword evidence="3" id="KW-1185">Reference proteome</keyword>
<dbReference type="PANTHER" id="PTHR43319">
    <property type="entry name" value="BETA-LACTAMASE-RELATED"/>
    <property type="match status" value="1"/>
</dbReference>
<dbReference type="AlphaFoldDB" id="A0AAE8SXD5"/>
<feature type="domain" description="Beta-lactamase-related" evidence="1">
    <location>
        <begin position="16"/>
        <end position="358"/>
    </location>
</feature>
<dbReference type="InterPro" id="IPR052907">
    <property type="entry name" value="Beta-lactamase/esterase"/>
</dbReference>
<gene>
    <name evidence="2" type="ORF">DNG_07410</name>
</gene>
<reference evidence="2" key="1">
    <citation type="submission" date="2018-03" db="EMBL/GenBank/DDBJ databases">
        <authorList>
            <person name="Guldener U."/>
        </authorList>
    </citation>
    <scope>NUCLEOTIDE SEQUENCE</scope>
</reference>
<evidence type="ECO:0000313" key="3">
    <source>
        <dbReference type="Proteomes" id="UP001187682"/>
    </source>
</evidence>
<accession>A0AAE8SXD5</accession>
<proteinExistence type="predicted"/>
<protein>
    <submittedName>
        <fullName evidence="2">Probable beta-lactamase</fullName>
    </submittedName>
</protein>
<dbReference type="PANTHER" id="PTHR43319:SF3">
    <property type="entry name" value="BETA-LACTAMASE-RELATED DOMAIN-CONTAINING PROTEIN"/>
    <property type="match status" value="1"/>
</dbReference>
<dbReference type="EMBL" id="ONZQ02000011">
    <property type="protein sequence ID" value="SPO04725.1"/>
    <property type="molecule type" value="Genomic_DNA"/>
</dbReference>
<organism evidence="2 3">
    <name type="scientific">Cephalotrichum gorgonifer</name>
    <dbReference type="NCBI Taxonomy" id="2041049"/>
    <lineage>
        <taxon>Eukaryota</taxon>
        <taxon>Fungi</taxon>
        <taxon>Dikarya</taxon>
        <taxon>Ascomycota</taxon>
        <taxon>Pezizomycotina</taxon>
        <taxon>Sordariomycetes</taxon>
        <taxon>Hypocreomycetidae</taxon>
        <taxon>Microascales</taxon>
        <taxon>Microascaceae</taxon>
        <taxon>Cephalotrichum</taxon>
    </lineage>
</organism>
<dbReference type="SUPFAM" id="SSF56601">
    <property type="entry name" value="beta-lactamase/transpeptidase-like"/>
    <property type="match status" value="1"/>
</dbReference>
<dbReference type="InterPro" id="IPR001466">
    <property type="entry name" value="Beta-lactam-related"/>
</dbReference>
<comment type="caution">
    <text evidence="2">The sequence shown here is derived from an EMBL/GenBank/DDBJ whole genome shotgun (WGS) entry which is preliminary data.</text>
</comment>
<sequence length="385" mass="41963">MAEVKGTNDPAFQAIRDLFSSRLEQGDELGASLCINIDGKDVVDIWGGYADIEKTQPWNEDTLVTVWSCTKVVAAIAAAILIDRGLLDPEEKVAKYWPEFGTNGKEDVTVANILSHSSGVPAWEQPITLDVIYDTEEATKRLAQQAPWWTPGESSGYQMFNHGHLIGELVRRTTGKSLKQFIAEEIATPLGADFRLGLEEHDWPRAATLVPPPPFPREMLDPESLLLKTMAGAPVKAEDAATPGFRAADIGAGNGFGNARSLCRIGSVVSLEGVVDGKKYLSPRTIDNMLQERVSGEDVVIRLFLRFGLGVGLSTPQTVSWLPEGRACFWGGWGGSILLMDLDRRMTIGYAMNKMGMGTLGTPNTEAYVKEIYATLERLDSSSSL</sequence>
<dbReference type="Pfam" id="PF00144">
    <property type="entry name" value="Beta-lactamase"/>
    <property type="match status" value="1"/>
</dbReference>
<dbReference type="InterPro" id="IPR012338">
    <property type="entry name" value="Beta-lactam/transpept-like"/>
</dbReference>
<evidence type="ECO:0000313" key="2">
    <source>
        <dbReference type="EMBL" id="SPO04725.1"/>
    </source>
</evidence>